<gene>
    <name evidence="1" type="primary">GPG1_1</name>
    <name evidence="1" type="ORF">GRS66_001700</name>
</gene>
<keyword evidence="2" id="KW-1185">Reference proteome</keyword>
<proteinExistence type="predicted"/>
<dbReference type="EMBL" id="CP048988">
    <property type="protein sequence ID" value="QID79436.1"/>
    <property type="molecule type" value="Genomic_DNA"/>
</dbReference>
<reference evidence="1 2" key="1">
    <citation type="journal article" date="2019" name="BMC Genomics">
        <title>Chromosome level assembly and comparative genome analysis confirm lager-brewing yeasts originated from a single hybridization.</title>
        <authorList>
            <person name="Salazar A.N."/>
            <person name="Gorter de Vries A.R."/>
            <person name="van den Broek M."/>
            <person name="Brouwers N."/>
            <person name="de la Torre Cortes P."/>
            <person name="Kuijpers N.G.A."/>
            <person name="Daran J.G."/>
            <person name="Abeel T."/>
        </authorList>
    </citation>
    <scope>NUCLEOTIDE SEQUENCE [LARGE SCALE GENOMIC DNA]</scope>
    <source>
        <strain evidence="1 2">CBS 1483</strain>
    </source>
</reference>
<evidence type="ECO:0000313" key="1">
    <source>
        <dbReference type="EMBL" id="QID79436.1"/>
    </source>
</evidence>
<accession>A0A6C1DQY9</accession>
<name>A0A6C1DQY9_SACPS</name>
<protein>
    <submittedName>
        <fullName evidence="1">Heterotrimeric G protein gamma subunit mimic</fullName>
    </submittedName>
</protein>
<evidence type="ECO:0000313" key="2">
    <source>
        <dbReference type="Proteomes" id="UP000501346"/>
    </source>
</evidence>
<sequence>MFYLSDIEEEASAGAEPTYNFWEVLLFSNTQENLVTVVGELHTLTDRVVHYKIEPESREVTATTLPSLLALLLEKRNQARRLYRDVLSMKMSELDWDIDDLFTQLQEELTRTDDTLSMYPRRRFYH</sequence>
<dbReference type="AlphaFoldDB" id="A0A6C1DQY9"/>
<dbReference type="OrthoDB" id="4070070at2759"/>
<dbReference type="SMR" id="A0A6C1DQY9"/>
<dbReference type="Proteomes" id="UP000501346">
    <property type="component" value="Chromosome ScVII"/>
</dbReference>
<organism evidence="1 2">
    <name type="scientific">Saccharomyces pastorianus</name>
    <name type="common">Lager yeast</name>
    <name type="synonym">Saccharomyces cerevisiae x Saccharomyces eubayanus</name>
    <dbReference type="NCBI Taxonomy" id="27292"/>
    <lineage>
        <taxon>Eukaryota</taxon>
        <taxon>Fungi</taxon>
        <taxon>Dikarya</taxon>
        <taxon>Ascomycota</taxon>
        <taxon>Saccharomycotina</taxon>
        <taxon>Saccharomycetes</taxon>
        <taxon>Saccharomycetales</taxon>
        <taxon>Saccharomycetaceae</taxon>
        <taxon>Saccharomyces</taxon>
    </lineage>
</organism>